<dbReference type="PANTHER" id="PTHR11645">
    <property type="entry name" value="PYRROLINE-5-CARBOXYLATE REDUCTASE"/>
    <property type="match status" value="1"/>
</dbReference>
<dbReference type="Pfam" id="PF03807">
    <property type="entry name" value="F420_oxidored"/>
    <property type="match status" value="1"/>
</dbReference>
<sequence length="267" mass="28501">MTKKIGFIGVGNMGGAIIRGLVKLEGVEVHGTDLNTEALQTLHDECGMIVQPDAADLVQACDYVVLAIKPQHAQGVVANIAPHLSGDTCLVSIAAGVNRTTLCEWSGDVCPVIRIMPNTPALVSKGVYAVCLDDQRLNDEQKTFIPEAFASIGQVHVLAESMFDAFTAVVGAGPAYVMYFMEALVESAVYLGLARGQATEMVQALFEGSVKMAMDTGEHMSVLREMVTSPGGSTIRALAHFDRMAVRGTLLDAVVEGYERNRELGDQ</sequence>
<dbReference type="InterPro" id="IPR036291">
    <property type="entry name" value="NAD(P)-bd_dom_sf"/>
</dbReference>
<keyword evidence="3 4" id="KW-0560">Oxidoreductase</keyword>
<feature type="domain" description="Pyrroline-5-carboxylate reductase dimerisation" evidence="8">
    <location>
        <begin position="160"/>
        <end position="264"/>
    </location>
</feature>
<dbReference type="InterPro" id="IPR029036">
    <property type="entry name" value="P5CR_dimer"/>
</dbReference>
<dbReference type="Gene3D" id="3.40.50.720">
    <property type="entry name" value="NAD(P)-binding Rossmann-like Domain"/>
    <property type="match status" value="1"/>
</dbReference>
<keyword evidence="4" id="KW-0641">Proline biosynthesis</keyword>
<dbReference type="UniPathway" id="UPA00098">
    <property type="reaction ID" value="UER00361"/>
</dbReference>
<evidence type="ECO:0000256" key="2">
    <source>
        <dbReference type="ARBA" id="ARBA00022857"/>
    </source>
</evidence>
<dbReference type="HAMAP" id="MF_01925">
    <property type="entry name" value="P5C_reductase"/>
    <property type="match status" value="1"/>
</dbReference>
<keyword evidence="4" id="KW-0963">Cytoplasm</keyword>
<accession>A0A6N6N6T6</accession>
<comment type="catalytic activity">
    <reaction evidence="4">
        <text>L-proline + NADP(+) = (S)-1-pyrroline-5-carboxylate + NADPH + 2 H(+)</text>
        <dbReference type="Rhea" id="RHEA:14109"/>
        <dbReference type="ChEBI" id="CHEBI:15378"/>
        <dbReference type="ChEBI" id="CHEBI:17388"/>
        <dbReference type="ChEBI" id="CHEBI:57783"/>
        <dbReference type="ChEBI" id="CHEBI:58349"/>
        <dbReference type="ChEBI" id="CHEBI:60039"/>
        <dbReference type="EC" id="1.5.1.2"/>
    </reaction>
</comment>
<dbReference type="GO" id="GO:0004735">
    <property type="term" value="F:pyrroline-5-carboxylate reductase activity"/>
    <property type="evidence" value="ECO:0007669"/>
    <property type="project" value="UniProtKB-UniRule"/>
</dbReference>
<comment type="similarity">
    <text evidence="1 4">Belongs to the pyrroline-5-carboxylate reductase family.</text>
</comment>
<evidence type="ECO:0000256" key="5">
    <source>
        <dbReference type="NCBIfam" id="TIGR00112"/>
    </source>
</evidence>
<dbReference type="Proteomes" id="UP000438699">
    <property type="component" value="Unassembled WGS sequence"/>
</dbReference>
<reference evidence="9 10" key="1">
    <citation type="journal article" date="2017" name="Int. J. Syst. Evol. Microbiol.">
        <title>Desulfovibrio senegalensis sp. nov., a mesophilic sulfate reducer isolated from marine sediment.</title>
        <authorList>
            <person name="Thioye A."/>
            <person name="Gam Z.B.A."/>
            <person name="Mbengue M."/>
            <person name="Cayol J.L."/>
            <person name="Joseph-Bartoli M."/>
            <person name="Toure-Kane C."/>
            <person name="Labat M."/>
        </authorList>
    </citation>
    <scope>NUCLEOTIDE SEQUENCE [LARGE SCALE GENOMIC DNA]</scope>
    <source>
        <strain evidence="9 10">DSM 101509</strain>
    </source>
</reference>
<evidence type="ECO:0000256" key="4">
    <source>
        <dbReference type="HAMAP-Rule" id="MF_01925"/>
    </source>
</evidence>
<dbReference type="RefSeq" id="WP_151150157.1">
    <property type="nucleotide sequence ID" value="NZ_WAIE01000001.1"/>
</dbReference>
<dbReference type="GO" id="GO:0055129">
    <property type="term" value="P:L-proline biosynthetic process"/>
    <property type="evidence" value="ECO:0007669"/>
    <property type="project" value="UniProtKB-UniRule"/>
</dbReference>
<keyword evidence="10" id="KW-1185">Reference proteome</keyword>
<proteinExistence type="inferred from homology"/>
<gene>
    <name evidence="4 9" type="primary">proC</name>
    <name evidence="9" type="ORF">F8A88_06000</name>
</gene>
<keyword evidence="4" id="KW-0028">Amino-acid biosynthesis</keyword>
<dbReference type="EC" id="1.5.1.2" evidence="4 5"/>
<dbReference type="InterPro" id="IPR008927">
    <property type="entry name" value="6-PGluconate_DH-like_C_sf"/>
</dbReference>
<evidence type="ECO:0000256" key="1">
    <source>
        <dbReference type="ARBA" id="ARBA00005525"/>
    </source>
</evidence>
<dbReference type="AlphaFoldDB" id="A0A6N6N6T6"/>
<protein>
    <recommendedName>
        <fullName evidence="4 5">Pyrroline-5-carboxylate reductase</fullName>
        <shortName evidence="4">P5C reductase</shortName>
        <shortName evidence="4">P5CR</shortName>
        <ecNumber evidence="4 5">1.5.1.2</ecNumber>
    </recommendedName>
    <alternativeName>
        <fullName evidence="4">PCA reductase</fullName>
    </alternativeName>
</protein>
<dbReference type="EMBL" id="WAIE01000001">
    <property type="protein sequence ID" value="KAB1443784.1"/>
    <property type="molecule type" value="Genomic_DNA"/>
</dbReference>
<comment type="subcellular location">
    <subcellularLocation>
        <location evidence="4">Cytoplasm</location>
    </subcellularLocation>
</comment>
<comment type="caution">
    <text evidence="9">The sequence shown here is derived from an EMBL/GenBank/DDBJ whole genome shotgun (WGS) entry which is preliminary data.</text>
</comment>
<evidence type="ECO:0000259" key="8">
    <source>
        <dbReference type="Pfam" id="PF14748"/>
    </source>
</evidence>
<evidence type="ECO:0000256" key="6">
    <source>
        <dbReference type="PIRSR" id="PIRSR000193-1"/>
    </source>
</evidence>
<dbReference type="InterPro" id="IPR000304">
    <property type="entry name" value="Pyrroline-COOH_reductase"/>
</dbReference>
<dbReference type="Gene3D" id="1.10.3730.10">
    <property type="entry name" value="ProC C-terminal domain-like"/>
    <property type="match status" value="1"/>
</dbReference>
<comment type="function">
    <text evidence="4">Catalyzes the reduction of 1-pyrroline-5-carboxylate (PCA) to L-proline.</text>
</comment>
<dbReference type="PIRSF" id="PIRSF000193">
    <property type="entry name" value="Pyrrol-5-carb_rd"/>
    <property type="match status" value="1"/>
</dbReference>
<comment type="pathway">
    <text evidence="4">Amino-acid biosynthesis; L-proline biosynthesis; L-proline from L-glutamate 5-semialdehyde: step 1/1.</text>
</comment>
<evidence type="ECO:0000259" key="7">
    <source>
        <dbReference type="Pfam" id="PF03807"/>
    </source>
</evidence>
<feature type="domain" description="Pyrroline-5-carboxylate reductase catalytic N-terminal" evidence="7">
    <location>
        <begin position="4"/>
        <end position="96"/>
    </location>
</feature>
<feature type="binding site" evidence="6">
    <location>
        <begin position="67"/>
        <end position="70"/>
    </location>
    <ligand>
        <name>NADP(+)</name>
        <dbReference type="ChEBI" id="CHEBI:58349"/>
    </ligand>
</feature>
<dbReference type="OrthoDB" id="9805754at2"/>
<feature type="binding site" evidence="6">
    <location>
        <begin position="8"/>
        <end position="13"/>
    </location>
    <ligand>
        <name>NADP(+)</name>
        <dbReference type="ChEBI" id="CHEBI:58349"/>
    </ligand>
</feature>
<dbReference type="GO" id="GO:0005737">
    <property type="term" value="C:cytoplasm"/>
    <property type="evidence" value="ECO:0007669"/>
    <property type="project" value="UniProtKB-SubCell"/>
</dbReference>
<name>A0A6N6N6T6_9BACT</name>
<evidence type="ECO:0000256" key="3">
    <source>
        <dbReference type="ARBA" id="ARBA00023002"/>
    </source>
</evidence>
<dbReference type="FunFam" id="1.10.3730.10:FF:000001">
    <property type="entry name" value="Pyrroline-5-carboxylate reductase"/>
    <property type="match status" value="1"/>
</dbReference>
<comment type="catalytic activity">
    <reaction evidence="4">
        <text>L-proline + NAD(+) = (S)-1-pyrroline-5-carboxylate + NADH + 2 H(+)</text>
        <dbReference type="Rhea" id="RHEA:14105"/>
        <dbReference type="ChEBI" id="CHEBI:15378"/>
        <dbReference type="ChEBI" id="CHEBI:17388"/>
        <dbReference type="ChEBI" id="CHEBI:57540"/>
        <dbReference type="ChEBI" id="CHEBI:57945"/>
        <dbReference type="ChEBI" id="CHEBI:60039"/>
        <dbReference type="EC" id="1.5.1.2"/>
    </reaction>
</comment>
<dbReference type="SUPFAM" id="SSF51735">
    <property type="entry name" value="NAD(P)-binding Rossmann-fold domains"/>
    <property type="match status" value="1"/>
</dbReference>
<evidence type="ECO:0000313" key="9">
    <source>
        <dbReference type="EMBL" id="KAB1443784.1"/>
    </source>
</evidence>
<dbReference type="SUPFAM" id="SSF48179">
    <property type="entry name" value="6-phosphogluconate dehydrogenase C-terminal domain-like"/>
    <property type="match status" value="1"/>
</dbReference>
<dbReference type="NCBIfam" id="TIGR00112">
    <property type="entry name" value="proC"/>
    <property type="match status" value="1"/>
</dbReference>
<dbReference type="Pfam" id="PF14748">
    <property type="entry name" value="P5CR_dimer"/>
    <property type="match status" value="1"/>
</dbReference>
<dbReference type="InterPro" id="IPR028939">
    <property type="entry name" value="P5C_Rdtase_cat_N"/>
</dbReference>
<organism evidence="9 10">
    <name type="scientific">Pseudodesulfovibrio senegalensis</name>
    <dbReference type="NCBI Taxonomy" id="1721087"/>
    <lineage>
        <taxon>Bacteria</taxon>
        <taxon>Pseudomonadati</taxon>
        <taxon>Thermodesulfobacteriota</taxon>
        <taxon>Desulfovibrionia</taxon>
        <taxon>Desulfovibrionales</taxon>
        <taxon>Desulfovibrionaceae</taxon>
    </lineage>
</organism>
<dbReference type="PANTHER" id="PTHR11645:SF0">
    <property type="entry name" value="PYRROLINE-5-CARBOXYLATE REDUCTASE 3"/>
    <property type="match status" value="1"/>
</dbReference>
<keyword evidence="2 4" id="KW-0521">NADP</keyword>
<evidence type="ECO:0000313" key="10">
    <source>
        <dbReference type="Proteomes" id="UP000438699"/>
    </source>
</evidence>